<evidence type="ECO:0000259" key="2">
    <source>
        <dbReference type="Pfam" id="PF09832"/>
    </source>
</evidence>
<feature type="domain" description="DUF2059" evidence="2">
    <location>
        <begin position="108"/>
        <end position="162"/>
    </location>
</feature>
<dbReference type="EMBL" id="VWPL01000017">
    <property type="protein sequence ID" value="KAA5600344.1"/>
    <property type="molecule type" value="Genomic_DNA"/>
</dbReference>
<comment type="caution">
    <text evidence="3">The sequence shown here is derived from an EMBL/GenBank/DDBJ whole genome shotgun (WGS) entry which is preliminary data.</text>
</comment>
<organism evidence="3 4">
    <name type="scientific">Blastochloris sulfoviridis</name>
    <dbReference type="NCBI Taxonomy" id="50712"/>
    <lineage>
        <taxon>Bacteria</taxon>
        <taxon>Pseudomonadati</taxon>
        <taxon>Pseudomonadota</taxon>
        <taxon>Alphaproteobacteria</taxon>
        <taxon>Hyphomicrobiales</taxon>
        <taxon>Blastochloridaceae</taxon>
        <taxon>Blastochloris</taxon>
    </lineage>
</organism>
<accession>A0A5M6HWQ5</accession>
<evidence type="ECO:0000313" key="3">
    <source>
        <dbReference type="EMBL" id="KAA5600344.1"/>
    </source>
</evidence>
<keyword evidence="1" id="KW-0732">Signal</keyword>
<reference evidence="3 4" key="1">
    <citation type="submission" date="2019-09" db="EMBL/GenBank/DDBJ databases">
        <title>Draft Whole-Genome sequence of Blastochloris sulfoviridis DSM 729.</title>
        <authorList>
            <person name="Meyer T.E."/>
            <person name="Kyndt J.A."/>
        </authorList>
    </citation>
    <scope>NUCLEOTIDE SEQUENCE [LARGE SCALE GENOMIC DNA]</scope>
    <source>
        <strain evidence="3 4">DSM 729</strain>
    </source>
</reference>
<proteinExistence type="predicted"/>
<sequence length="179" mass="19482">MHMPSLSAPTLRGGFLALGLAVAAFAPSQPAAAQQAVAAKPSAAQVQLARELIELNGSLRAIDDMVPAYLEQARNMFVVTNPDLAAPLAEVAASLRPEFLAQRTEVVDGIALAYASRFTEAELRELVTFYQSPTGRKFISVLPAVLQDSFQRMQAWSAKLSEQMVARMRVEMRKKGHEL</sequence>
<name>A0A5M6HWQ5_9HYPH</name>
<dbReference type="AlphaFoldDB" id="A0A5M6HWQ5"/>
<dbReference type="Pfam" id="PF09832">
    <property type="entry name" value="DUF2059"/>
    <property type="match status" value="1"/>
</dbReference>
<evidence type="ECO:0000313" key="4">
    <source>
        <dbReference type="Proteomes" id="UP000323886"/>
    </source>
</evidence>
<feature type="chain" id="PRO_5024383873" evidence="1">
    <location>
        <begin position="34"/>
        <end position="179"/>
    </location>
</feature>
<dbReference type="Proteomes" id="UP000323886">
    <property type="component" value="Unassembled WGS sequence"/>
</dbReference>
<evidence type="ECO:0000256" key="1">
    <source>
        <dbReference type="SAM" id="SignalP"/>
    </source>
</evidence>
<feature type="signal peptide" evidence="1">
    <location>
        <begin position="1"/>
        <end position="33"/>
    </location>
</feature>
<protein>
    <submittedName>
        <fullName evidence="3">DUF2059 domain-containing protein</fullName>
    </submittedName>
</protein>
<dbReference type="OrthoDB" id="5327699at2"/>
<gene>
    <name evidence="3" type="ORF">F1193_10575</name>
</gene>
<keyword evidence="4" id="KW-1185">Reference proteome</keyword>
<dbReference type="InterPro" id="IPR018637">
    <property type="entry name" value="DUF2059"/>
</dbReference>